<evidence type="ECO:0000313" key="3">
    <source>
        <dbReference type="Proteomes" id="UP000006054"/>
    </source>
</evidence>
<organism evidence="2 3">
    <name type="scientific">Bernardetia litoralis (strain ATCC 23117 / DSM 6794 / NBRC 15988 / NCIMB 1366 / Fx l1 / Sio-4)</name>
    <name type="common">Flexibacter litoralis</name>
    <dbReference type="NCBI Taxonomy" id="880071"/>
    <lineage>
        <taxon>Bacteria</taxon>
        <taxon>Pseudomonadati</taxon>
        <taxon>Bacteroidota</taxon>
        <taxon>Cytophagia</taxon>
        <taxon>Cytophagales</taxon>
        <taxon>Bernardetiaceae</taxon>
        <taxon>Bernardetia</taxon>
    </lineage>
</organism>
<protein>
    <submittedName>
        <fullName evidence="2">Rho termination factor</fullName>
    </submittedName>
</protein>
<evidence type="ECO:0000259" key="1">
    <source>
        <dbReference type="Pfam" id="PF07498"/>
    </source>
</evidence>
<dbReference type="RefSeq" id="WP_014798943.1">
    <property type="nucleotide sequence ID" value="NC_018018.1"/>
</dbReference>
<accession>I4ANH7</accession>
<reference evidence="3" key="1">
    <citation type="submission" date="2012-06" db="EMBL/GenBank/DDBJ databases">
        <title>The complete genome of Flexibacter litoralis DSM 6794.</title>
        <authorList>
            <person name="Lucas S."/>
            <person name="Copeland A."/>
            <person name="Lapidus A."/>
            <person name="Glavina del Rio T."/>
            <person name="Dalin E."/>
            <person name="Tice H."/>
            <person name="Bruce D."/>
            <person name="Goodwin L."/>
            <person name="Pitluck S."/>
            <person name="Peters L."/>
            <person name="Ovchinnikova G."/>
            <person name="Lu M."/>
            <person name="Kyrpides N."/>
            <person name="Mavromatis K."/>
            <person name="Ivanova N."/>
            <person name="Brettin T."/>
            <person name="Detter J.C."/>
            <person name="Han C."/>
            <person name="Larimer F."/>
            <person name="Land M."/>
            <person name="Hauser L."/>
            <person name="Markowitz V."/>
            <person name="Cheng J.-F."/>
            <person name="Hugenholtz P."/>
            <person name="Woyke T."/>
            <person name="Wu D."/>
            <person name="Spring S."/>
            <person name="Lang E."/>
            <person name="Kopitz M."/>
            <person name="Brambilla E."/>
            <person name="Klenk H.-P."/>
            <person name="Eisen J.A."/>
        </authorList>
    </citation>
    <scope>NUCLEOTIDE SEQUENCE [LARGE SCALE GENOMIC DNA]</scope>
    <source>
        <strain evidence="3">ATCC 23117 / DSM 6794 / NBRC 15988 / NCIMB 1366 / Sio-4</strain>
    </source>
</reference>
<dbReference type="KEGG" id="fli:Fleli_3180"/>
<keyword evidence="3" id="KW-1185">Reference proteome</keyword>
<dbReference type="GO" id="GO:0006353">
    <property type="term" value="P:DNA-templated transcription termination"/>
    <property type="evidence" value="ECO:0007669"/>
    <property type="project" value="InterPro"/>
</dbReference>
<dbReference type="Proteomes" id="UP000006054">
    <property type="component" value="Chromosome"/>
</dbReference>
<dbReference type="InterPro" id="IPR011112">
    <property type="entry name" value="Rho-like_N"/>
</dbReference>
<proteinExistence type="predicted"/>
<dbReference type="EMBL" id="CP003345">
    <property type="protein sequence ID" value="AFM05512.1"/>
    <property type="molecule type" value="Genomic_DNA"/>
</dbReference>
<gene>
    <name evidence="2" type="ordered locus">Fleli_3180</name>
</gene>
<evidence type="ECO:0000313" key="2">
    <source>
        <dbReference type="EMBL" id="AFM05512.1"/>
    </source>
</evidence>
<name>I4ANH7_BERLS</name>
<sequence>MIIKSLLEIAFYSSLLVVKKVSSTIEENLPFSDKKKQKTASLKIVKTISENEKVEDNKVTQKEKRTTSKKEIDYSSKTKKELYEIAQEIDLEGRSTMNKYQLLKALKEHKK</sequence>
<dbReference type="Pfam" id="PF07498">
    <property type="entry name" value="Rho_N"/>
    <property type="match status" value="1"/>
</dbReference>
<dbReference type="HOGENOM" id="CLU_2154631_0_0_10"/>
<dbReference type="AlphaFoldDB" id="I4ANH7"/>
<feature type="domain" description="Rho termination factor-like N-terminal" evidence="1">
    <location>
        <begin position="75"/>
        <end position="108"/>
    </location>
</feature>